<dbReference type="InterPro" id="IPR018788">
    <property type="entry name" value="Proteasome_assmbl_chp_3"/>
</dbReference>
<dbReference type="Pfam" id="PF10178">
    <property type="entry name" value="PAC3"/>
    <property type="match status" value="1"/>
</dbReference>
<dbReference type="Gene3D" id="3.30.230.90">
    <property type="match status" value="1"/>
</dbReference>
<dbReference type="InterPro" id="IPR053720">
    <property type="entry name" value="Psm_Assembly_Chaperone"/>
</dbReference>
<evidence type="ECO:0000313" key="2">
    <source>
        <dbReference type="EMBL" id="KAJ8774953.1"/>
    </source>
</evidence>
<sequence length="119" mass="13213">MNGALPLPPFAASSQKKKLEEEEEEEEKHDDGHFSTAFPCPRKSLSVEIKGNKTDIVTCSYDDHHFVITTQIGTMGTILHSRKEEGMSTEPTFNVSVIFGKWYECDGAANACSLCTRID</sequence>
<comment type="caution">
    <text evidence="2">The sequence shown here is derived from an EMBL/GenBank/DDBJ whole genome shotgun (WGS) entry which is preliminary data.</text>
</comment>
<feature type="region of interest" description="Disordered" evidence="1">
    <location>
        <begin position="1"/>
        <end position="37"/>
    </location>
</feature>
<dbReference type="GO" id="GO:0043248">
    <property type="term" value="P:proteasome assembly"/>
    <property type="evidence" value="ECO:0007669"/>
    <property type="project" value="InterPro"/>
</dbReference>
<evidence type="ECO:0000313" key="3">
    <source>
        <dbReference type="Proteomes" id="UP001159364"/>
    </source>
</evidence>
<protein>
    <submittedName>
        <fullName evidence="2">Uncharacterized protein</fullName>
    </submittedName>
</protein>
<organism evidence="2 3">
    <name type="scientific">Erythroxylum novogranatense</name>
    <dbReference type="NCBI Taxonomy" id="1862640"/>
    <lineage>
        <taxon>Eukaryota</taxon>
        <taxon>Viridiplantae</taxon>
        <taxon>Streptophyta</taxon>
        <taxon>Embryophyta</taxon>
        <taxon>Tracheophyta</taxon>
        <taxon>Spermatophyta</taxon>
        <taxon>Magnoliopsida</taxon>
        <taxon>eudicotyledons</taxon>
        <taxon>Gunneridae</taxon>
        <taxon>Pentapetalae</taxon>
        <taxon>rosids</taxon>
        <taxon>fabids</taxon>
        <taxon>Malpighiales</taxon>
        <taxon>Erythroxylaceae</taxon>
        <taxon>Erythroxylum</taxon>
    </lineage>
</organism>
<reference evidence="2 3" key="1">
    <citation type="submission" date="2021-09" db="EMBL/GenBank/DDBJ databases">
        <title>Genomic insights and catalytic innovation underlie evolution of tropane alkaloids biosynthesis.</title>
        <authorList>
            <person name="Wang Y.-J."/>
            <person name="Tian T."/>
            <person name="Huang J.-P."/>
            <person name="Huang S.-X."/>
        </authorList>
    </citation>
    <scope>NUCLEOTIDE SEQUENCE [LARGE SCALE GENOMIC DNA]</scope>
    <source>
        <strain evidence="2">KIB-2018</strain>
        <tissue evidence="2">Leaf</tissue>
    </source>
</reference>
<dbReference type="AlphaFoldDB" id="A0AAV8U9I2"/>
<accession>A0AAV8U9I2</accession>
<dbReference type="PANTHER" id="PTHR31051">
    <property type="entry name" value="PROTEASOME ASSEMBLY CHAPERONE 3"/>
    <property type="match status" value="1"/>
</dbReference>
<dbReference type="EMBL" id="JAIWQS010000001">
    <property type="protein sequence ID" value="KAJ8774953.1"/>
    <property type="molecule type" value="Genomic_DNA"/>
</dbReference>
<name>A0AAV8U9I2_9ROSI</name>
<gene>
    <name evidence="2" type="ORF">K2173_019957</name>
</gene>
<proteinExistence type="predicted"/>
<dbReference type="PANTHER" id="PTHR31051:SF1">
    <property type="entry name" value="PROTEASOME ASSEMBLY CHAPERONE 3"/>
    <property type="match status" value="1"/>
</dbReference>
<dbReference type="Proteomes" id="UP001159364">
    <property type="component" value="Linkage Group LG01"/>
</dbReference>
<keyword evidence="3" id="KW-1185">Reference proteome</keyword>
<evidence type="ECO:0000256" key="1">
    <source>
        <dbReference type="SAM" id="MobiDB-lite"/>
    </source>
</evidence>